<name>A0A7W3LMY0_ACTNM</name>
<evidence type="ECO:0000313" key="4">
    <source>
        <dbReference type="Proteomes" id="UP000572680"/>
    </source>
</evidence>
<keyword evidence="4" id="KW-1185">Reference proteome</keyword>
<dbReference type="GO" id="GO:0020037">
    <property type="term" value="F:heme binding"/>
    <property type="evidence" value="ECO:0007669"/>
    <property type="project" value="InterPro"/>
</dbReference>
<dbReference type="EMBL" id="JACJIA010000003">
    <property type="protein sequence ID" value="MBA8951078.1"/>
    <property type="molecule type" value="Genomic_DNA"/>
</dbReference>
<dbReference type="GO" id="GO:0004497">
    <property type="term" value="F:monooxygenase activity"/>
    <property type="evidence" value="ECO:0007669"/>
    <property type="project" value="InterPro"/>
</dbReference>
<organism evidence="3 4">
    <name type="scientific">Actinomadura namibiensis</name>
    <dbReference type="NCBI Taxonomy" id="182080"/>
    <lineage>
        <taxon>Bacteria</taxon>
        <taxon>Bacillati</taxon>
        <taxon>Actinomycetota</taxon>
        <taxon>Actinomycetes</taxon>
        <taxon>Streptosporangiales</taxon>
        <taxon>Thermomonosporaceae</taxon>
        <taxon>Actinomadura</taxon>
    </lineage>
</organism>
<dbReference type="Gene3D" id="1.10.630.10">
    <property type="entry name" value="Cytochrome P450"/>
    <property type="match status" value="1"/>
</dbReference>
<evidence type="ECO:0000313" key="3">
    <source>
        <dbReference type="EMBL" id="MBA8951078.1"/>
    </source>
</evidence>
<dbReference type="Proteomes" id="UP000572680">
    <property type="component" value="Unassembled WGS sequence"/>
</dbReference>
<reference evidence="3 4" key="1">
    <citation type="submission" date="2020-08" db="EMBL/GenBank/DDBJ databases">
        <title>Genomic Encyclopedia of Type Strains, Phase IV (KMG-IV): sequencing the most valuable type-strain genomes for metagenomic binning, comparative biology and taxonomic classification.</title>
        <authorList>
            <person name="Goeker M."/>
        </authorList>
    </citation>
    <scope>NUCLEOTIDE SEQUENCE [LARGE SCALE GENOMIC DNA]</scope>
    <source>
        <strain evidence="3 4">DSM 44197</strain>
    </source>
</reference>
<accession>A0A7W3LMY0</accession>
<comment type="similarity">
    <text evidence="1">Belongs to the cytochrome P450 family.</text>
</comment>
<dbReference type="InterPro" id="IPR002397">
    <property type="entry name" value="Cyt_P450_B"/>
</dbReference>
<dbReference type="InterPro" id="IPR036396">
    <property type="entry name" value="Cyt_P450_sf"/>
</dbReference>
<feature type="region of interest" description="Disordered" evidence="2">
    <location>
        <begin position="309"/>
        <end position="331"/>
    </location>
</feature>
<dbReference type="PRINTS" id="PR00359">
    <property type="entry name" value="BP450"/>
</dbReference>
<comment type="caution">
    <text evidence="3">The sequence shown here is derived from an EMBL/GenBank/DDBJ whole genome shotgun (WGS) entry which is preliminary data.</text>
</comment>
<proteinExistence type="inferred from homology"/>
<dbReference type="GO" id="GO:0005506">
    <property type="term" value="F:iron ion binding"/>
    <property type="evidence" value="ECO:0007669"/>
    <property type="project" value="InterPro"/>
</dbReference>
<evidence type="ECO:0000256" key="1">
    <source>
        <dbReference type="ARBA" id="ARBA00010617"/>
    </source>
</evidence>
<dbReference type="PANTHER" id="PTHR46696:SF1">
    <property type="entry name" value="CYTOCHROME P450 YJIB-RELATED"/>
    <property type="match status" value="1"/>
</dbReference>
<dbReference type="SUPFAM" id="SSF48264">
    <property type="entry name" value="Cytochrome P450"/>
    <property type="match status" value="1"/>
</dbReference>
<sequence>MKLYGLAADPVEVYRTLRERHGPVVPVLLDGDVPAWLVLGYREVCRVAGDARTFARDCRRWNAWDRVPEDWPLMPHVGWTPSVVFAEGAEHRRRSGALGEALDGVRRPEMALACRRIADGLIDGFAADGRADLVDGYARPMSLLAVAWLLGLPEEDVPELAEEADAARNVTGAVDSCKDAHRRMHARMQRLVGERRYRARDDVPSRLLAHPAGLTDEEAALDLLALLVSAHRPTADWIASALRVVLAGGAFAGEPRGDGDALREALWEDTPVQGVIGRWAVHDCVLGDRRIHRGDLLVLGLGAANADPHAQPDGAAPNRAHLSFGHGEHGCPPPAPELAEVVARAAVAALPDRLADVRLAVPAADLEWRPSPWTRGPAALPVEFTPEC</sequence>
<dbReference type="GO" id="GO:0016705">
    <property type="term" value="F:oxidoreductase activity, acting on paired donors, with incorporation or reduction of molecular oxygen"/>
    <property type="evidence" value="ECO:0007669"/>
    <property type="project" value="InterPro"/>
</dbReference>
<dbReference type="RefSeq" id="WP_182843465.1">
    <property type="nucleotide sequence ID" value="NZ_JACJIA010000003.1"/>
</dbReference>
<dbReference type="AlphaFoldDB" id="A0A7W3LMY0"/>
<dbReference type="PANTHER" id="PTHR46696">
    <property type="entry name" value="P450, PUTATIVE (EUROFUNG)-RELATED"/>
    <property type="match status" value="1"/>
</dbReference>
<gene>
    <name evidence="3" type="ORF">HNR61_002709</name>
</gene>
<evidence type="ECO:0000256" key="2">
    <source>
        <dbReference type="SAM" id="MobiDB-lite"/>
    </source>
</evidence>
<protein>
    <submittedName>
        <fullName evidence="3">Cytochrome P450</fullName>
    </submittedName>
</protein>